<dbReference type="AlphaFoldDB" id="A0A317SBC5"/>
<dbReference type="Proteomes" id="UP000246991">
    <property type="component" value="Unassembled WGS sequence"/>
</dbReference>
<dbReference type="PANTHER" id="PTHR36847:SF1">
    <property type="entry name" value="AMIDOLIGASE ENZYME"/>
    <property type="match status" value="1"/>
</dbReference>
<evidence type="ECO:0000256" key="1">
    <source>
        <dbReference type="SAM" id="MobiDB-lite"/>
    </source>
</evidence>
<dbReference type="PANTHER" id="PTHR36847">
    <property type="entry name" value="AMIDOLIGASE ENZYME"/>
    <property type="match status" value="1"/>
</dbReference>
<feature type="compositionally biased region" description="Low complexity" evidence="1">
    <location>
        <begin position="74"/>
        <end position="84"/>
    </location>
</feature>
<accession>A0A317SBC5</accession>
<sequence length="527" mass="58315">MQRKEVIRAREECTRGTGSGNFIDGHHLPDVIPRGNPMDTPSSNIVGRPLFHEGIDMDKYPPFPEPRVPGGAGESAAKGAAGSGWSREPVQTSHPFPLPESGGESGARPTVSRTSLTPYDTPQGESPWPPPTHGMFNRDDFHKELHSWTEKEPNRIPNGVFADTFAPRNENSVPRAHNPNPASVVPSLVPTSPPSFPGRNPADLITVGIELGFVLLNVESIYQAMELATAQCMKHEMGVCDECEVQNARGPYYKIWTDETICGETELGTGQPLGASTPVLYNTSWKQVIPEMIHILRCCGTLAFNTTTTLHVHIGIQREYRKLEIRRICRGIIVFEEEIDKLHHPTRVPPRGDRCSFYQTCRYNDVFNSMNTLQALEHLDSQPTVPRLVKCVNPPTRSSAYGRGYKYTFSSLWAYRTIEFRQGRATDDPEEILQWIGTVTKFVEACMNTRREEYLRMAGPSGITGDDLVRFGIRPAPIARPSSTTLAARSGETAAQDGQTRDTGKVNKGHKRKLAGGVSEETGAKGR</sequence>
<dbReference type="InterPro" id="IPR022025">
    <property type="entry name" value="Amidoligase_2"/>
</dbReference>
<dbReference type="STRING" id="42249.A0A317SBC5"/>
<name>A0A317SBC5_9PEZI</name>
<protein>
    <recommendedName>
        <fullName evidence="4">Amidoligase enzyme</fullName>
    </recommendedName>
</protein>
<dbReference type="EMBL" id="PYWC01000136">
    <property type="protein sequence ID" value="PWW71793.1"/>
    <property type="molecule type" value="Genomic_DNA"/>
</dbReference>
<dbReference type="OrthoDB" id="412402at2759"/>
<comment type="caution">
    <text evidence="2">The sequence shown here is derived from an EMBL/GenBank/DDBJ whole genome shotgun (WGS) entry which is preliminary data.</text>
</comment>
<keyword evidence="3" id="KW-1185">Reference proteome</keyword>
<feature type="region of interest" description="Disordered" evidence="1">
    <location>
        <begin position="58"/>
        <end position="135"/>
    </location>
</feature>
<gene>
    <name evidence="2" type="ORF">C7212DRAFT_348621</name>
</gene>
<organism evidence="2 3">
    <name type="scientific">Tuber magnatum</name>
    <name type="common">white Piedmont truffle</name>
    <dbReference type="NCBI Taxonomy" id="42249"/>
    <lineage>
        <taxon>Eukaryota</taxon>
        <taxon>Fungi</taxon>
        <taxon>Dikarya</taxon>
        <taxon>Ascomycota</taxon>
        <taxon>Pezizomycotina</taxon>
        <taxon>Pezizomycetes</taxon>
        <taxon>Pezizales</taxon>
        <taxon>Tuberaceae</taxon>
        <taxon>Tuber</taxon>
    </lineage>
</organism>
<evidence type="ECO:0000313" key="3">
    <source>
        <dbReference type="Proteomes" id="UP000246991"/>
    </source>
</evidence>
<dbReference type="Pfam" id="PF12224">
    <property type="entry name" value="Amidoligase_2"/>
    <property type="match status" value="1"/>
</dbReference>
<proteinExistence type="predicted"/>
<feature type="compositionally biased region" description="Polar residues" evidence="1">
    <location>
        <begin position="111"/>
        <end position="124"/>
    </location>
</feature>
<evidence type="ECO:0000313" key="2">
    <source>
        <dbReference type="EMBL" id="PWW71793.1"/>
    </source>
</evidence>
<feature type="region of interest" description="Disordered" evidence="1">
    <location>
        <begin position="480"/>
        <end position="527"/>
    </location>
</feature>
<evidence type="ECO:0008006" key="4">
    <source>
        <dbReference type="Google" id="ProtNLM"/>
    </source>
</evidence>
<reference evidence="2 3" key="1">
    <citation type="submission" date="2018-03" db="EMBL/GenBank/DDBJ databases">
        <title>Genomes of Pezizomycetes fungi and the evolution of truffles.</title>
        <authorList>
            <person name="Murat C."/>
            <person name="Payen T."/>
            <person name="Noel B."/>
            <person name="Kuo A."/>
            <person name="Martin F.M."/>
        </authorList>
    </citation>
    <scope>NUCLEOTIDE SEQUENCE [LARGE SCALE GENOMIC DNA]</scope>
    <source>
        <strain evidence="2">091103-1</strain>
    </source>
</reference>